<dbReference type="EMBL" id="JACVXB010000001">
    <property type="protein sequence ID" value="MBD0830508.1"/>
    <property type="molecule type" value="Genomic_DNA"/>
</dbReference>
<protein>
    <submittedName>
        <fullName evidence="5">Helix-turn-helix transcriptional regulator</fullName>
    </submittedName>
</protein>
<dbReference type="InterPro" id="IPR036388">
    <property type="entry name" value="WH-like_DNA-bd_sf"/>
</dbReference>
<keyword evidence="2" id="KW-0238">DNA-binding</keyword>
<proteinExistence type="predicted"/>
<dbReference type="PROSITE" id="PS00622">
    <property type="entry name" value="HTH_LUXR_1"/>
    <property type="match status" value="1"/>
</dbReference>
<dbReference type="SUPFAM" id="SSF46894">
    <property type="entry name" value="C-terminal effector domain of the bipartite response regulators"/>
    <property type="match status" value="1"/>
</dbReference>
<dbReference type="SMART" id="SM00421">
    <property type="entry name" value="HTH_LUXR"/>
    <property type="match status" value="1"/>
</dbReference>
<dbReference type="GO" id="GO:0006355">
    <property type="term" value="P:regulation of DNA-templated transcription"/>
    <property type="evidence" value="ECO:0007669"/>
    <property type="project" value="InterPro"/>
</dbReference>
<feature type="domain" description="HTH luxR-type" evidence="4">
    <location>
        <begin position="192"/>
        <end position="253"/>
    </location>
</feature>
<dbReference type="InterPro" id="IPR000792">
    <property type="entry name" value="Tscrpt_reg_LuxR_C"/>
</dbReference>
<dbReference type="Gene3D" id="1.10.10.10">
    <property type="entry name" value="Winged helix-like DNA-binding domain superfamily/Winged helix DNA-binding domain"/>
    <property type="match status" value="1"/>
</dbReference>
<organism evidence="5 6">
    <name type="scientific">Aestuariibaculum sediminum</name>
    <dbReference type="NCBI Taxonomy" id="2770637"/>
    <lineage>
        <taxon>Bacteria</taxon>
        <taxon>Pseudomonadati</taxon>
        <taxon>Bacteroidota</taxon>
        <taxon>Flavobacteriia</taxon>
        <taxon>Flavobacteriales</taxon>
        <taxon>Flavobacteriaceae</taxon>
    </lineage>
</organism>
<dbReference type="Pfam" id="PF00196">
    <property type="entry name" value="GerE"/>
    <property type="match status" value="1"/>
</dbReference>
<dbReference type="InterPro" id="IPR016032">
    <property type="entry name" value="Sig_transdc_resp-reg_C-effctor"/>
</dbReference>
<evidence type="ECO:0000313" key="6">
    <source>
        <dbReference type="Proteomes" id="UP000600588"/>
    </source>
</evidence>
<evidence type="ECO:0000256" key="2">
    <source>
        <dbReference type="ARBA" id="ARBA00023125"/>
    </source>
</evidence>
<dbReference type="PRINTS" id="PR00038">
    <property type="entry name" value="HTHLUXR"/>
</dbReference>
<dbReference type="CDD" id="cd06170">
    <property type="entry name" value="LuxR_C_like"/>
    <property type="match status" value="1"/>
</dbReference>
<sequence length="253" mass="29605">MKREYDLQKLFDIQISETIFDKVKSPEDYKYWVESYIEINKPDFICVMSVENTEEQLIYSRNYNLEFPKDSQQSLKDIVRAVPENQISRIYEADRLCVRFLDSNKIVTKSPLFQLRFTTNLIENKSTTLQRDIVFIPSNQKGKIMNVFIMAFTDITDIDGVHNYPKMDIKCFSQDPLENNMIENLKNKVTNILMSRKSLTPREEQILELVSEGKSSEDISGLLRISINTVNTHRQNLIRKFGVKNMTALINII</sequence>
<accession>A0A8J6Q5B3</accession>
<gene>
    <name evidence="5" type="ORF">ICJ83_00010</name>
</gene>
<evidence type="ECO:0000313" key="5">
    <source>
        <dbReference type="EMBL" id="MBD0830508.1"/>
    </source>
</evidence>
<dbReference type="PANTHER" id="PTHR44688:SF16">
    <property type="entry name" value="DNA-BINDING TRANSCRIPTIONAL ACTIVATOR DEVR_DOSR"/>
    <property type="match status" value="1"/>
</dbReference>
<dbReference type="PANTHER" id="PTHR44688">
    <property type="entry name" value="DNA-BINDING TRANSCRIPTIONAL ACTIVATOR DEVR_DOSR"/>
    <property type="match status" value="1"/>
</dbReference>
<dbReference type="PROSITE" id="PS50043">
    <property type="entry name" value="HTH_LUXR_2"/>
    <property type="match status" value="1"/>
</dbReference>
<dbReference type="Proteomes" id="UP000600588">
    <property type="component" value="Unassembled WGS sequence"/>
</dbReference>
<keyword evidence="1" id="KW-0805">Transcription regulation</keyword>
<dbReference type="RefSeq" id="WP_188228325.1">
    <property type="nucleotide sequence ID" value="NZ_JACVXB010000001.1"/>
</dbReference>
<name>A0A8J6Q5B3_9FLAO</name>
<reference evidence="5 6" key="1">
    <citation type="submission" date="2020-09" db="EMBL/GenBank/DDBJ databases">
        <title>TT11 complete genome.</title>
        <authorList>
            <person name="Wu Z."/>
        </authorList>
    </citation>
    <scope>NUCLEOTIDE SEQUENCE [LARGE SCALE GENOMIC DNA]</scope>
    <source>
        <strain evidence="5 6">TT11</strain>
    </source>
</reference>
<evidence type="ECO:0000256" key="3">
    <source>
        <dbReference type="ARBA" id="ARBA00023163"/>
    </source>
</evidence>
<evidence type="ECO:0000259" key="4">
    <source>
        <dbReference type="PROSITE" id="PS50043"/>
    </source>
</evidence>
<keyword evidence="6" id="KW-1185">Reference proteome</keyword>
<dbReference type="AlphaFoldDB" id="A0A8J6Q5B3"/>
<keyword evidence="3" id="KW-0804">Transcription</keyword>
<comment type="caution">
    <text evidence="5">The sequence shown here is derived from an EMBL/GenBank/DDBJ whole genome shotgun (WGS) entry which is preliminary data.</text>
</comment>
<evidence type="ECO:0000256" key="1">
    <source>
        <dbReference type="ARBA" id="ARBA00023015"/>
    </source>
</evidence>
<dbReference type="GO" id="GO:0003677">
    <property type="term" value="F:DNA binding"/>
    <property type="evidence" value="ECO:0007669"/>
    <property type="project" value="UniProtKB-KW"/>
</dbReference>